<dbReference type="PANTHER" id="PTHR14513">
    <property type="entry name" value="PROTECTION OF TELOMERES 1"/>
    <property type="match status" value="1"/>
</dbReference>
<dbReference type="GO" id="GO:0032210">
    <property type="term" value="P:regulation of telomere maintenance via telomerase"/>
    <property type="evidence" value="ECO:0007669"/>
    <property type="project" value="TreeGrafter"/>
</dbReference>
<evidence type="ECO:0000256" key="4">
    <source>
        <dbReference type="ARBA" id="ARBA00023125"/>
    </source>
</evidence>
<reference evidence="7" key="1">
    <citation type="submission" date="2015-04" db="EMBL/GenBank/DDBJ databases">
        <title>The genome sequence of the plant pathogenic Rhizarian Plasmodiophora brassicae reveals insights in its biotrophic life cycle and the origin of chitin synthesis.</title>
        <authorList>
            <person name="Schwelm A."/>
            <person name="Fogelqvist J."/>
            <person name="Knaust A."/>
            <person name="Julke S."/>
            <person name="Lilja T."/>
            <person name="Dhandapani V."/>
            <person name="Bonilla-Rosso G."/>
            <person name="Karlsson M."/>
            <person name="Shevchenko A."/>
            <person name="Choi S.R."/>
            <person name="Kim H.G."/>
            <person name="Park J.Y."/>
            <person name="Lim Y.P."/>
            <person name="Ludwig-Muller J."/>
            <person name="Dixelius C."/>
        </authorList>
    </citation>
    <scope>NUCLEOTIDE SEQUENCE</scope>
    <source>
        <tissue evidence="7">Potato root galls</tissue>
    </source>
</reference>
<feature type="compositionally biased region" description="Polar residues" evidence="5">
    <location>
        <begin position="295"/>
        <end position="314"/>
    </location>
</feature>
<dbReference type="AlphaFoldDB" id="A0A0H5QMY2"/>
<dbReference type="GO" id="GO:0010521">
    <property type="term" value="F:telomerase inhibitor activity"/>
    <property type="evidence" value="ECO:0007669"/>
    <property type="project" value="TreeGrafter"/>
</dbReference>
<dbReference type="EMBL" id="HACM01003098">
    <property type="protein sequence ID" value="CRZ03540.1"/>
    <property type="molecule type" value="Transcribed_RNA"/>
</dbReference>
<accession>A0A0H5QMY2</accession>
<keyword evidence="2" id="KW-0158">Chromosome</keyword>
<feature type="region of interest" description="Disordered" evidence="5">
    <location>
        <begin position="287"/>
        <end position="319"/>
    </location>
</feature>
<dbReference type="InterPro" id="IPR012340">
    <property type="entry name" value="NA-bd_OB-fold"/>
</dbReference>
<evidence type="ECO:0000256" key="5">
    <source>
        <dbReference type="SAM" id="MobiDB-lite"/>
    </source>
</evidence>
<dbReference type="InterPro" id="IPR011564">
    <property type="entry name" value="Telomer_end-bd_POT1/Cdc13"/>
</dbReference>
<dbReference type="Pfam" id="PF02765">
    <property type="entry name" value="POT1"/>
    <property type="match status" value="1"/>
</dbReference>
<dbReference type="Gene3D" id="2.40.50.140">
    <property type="entry name" value="Nucleic acid-binding proteins"/>
    <property type="match status" value="2"/>
</dbReference>
<name>A0A0H5QMY2_9EUKA</name>
<keyword evidence="4" id="KW-0238">DNA-binding</keyword>
<comment type="subcellular location">
    <subcellularLocation>
        <location evidence="1">Chromosome</location>
        <location evidence="1">Telomere</location>
    </subcellularLocation>
</comment>
<dbReference type="SUPFAM" id="SSF50249">
    <property type="entry name" value="Nucleic acid-binding proteins"/>
    <property type="match status" value="1"/>
</dbReference>
<evidence type="ECO:0000256" key="1">
    <source>
        <dbReference type="ARBA" id="ARBA00004574"/>
    </source>
</evidence>
<dbReference type="GO" id="GO:0098505">
    <property type="term" value="F:G-rich strand telomeric DNA binding"/>
    <property type="evidence" value="ECO:0007669"/>
    <property type="project" value="TreeGrafter"/>
</dbReference>
<evidence type="ECO:0000313" key="7">
    <source>
        <dbReference type="EMBL" id="CRZ03540.1"/>
    </source>
</evidence>
<evidence type="ECO:0000256" key="2">
    <source>
        <dbReference type="ARBA" id="ARBA00022454"/>
    </source>
</evidence>
<dbReference type="GO" id="GO:0016233">
    <property type="term" value="P:telomere capping"/>
    <property type="evidence" value="ECO:0007669"/>
    <property type="project" value="TreeGrafter"/>
</dbReference>
<evidence type="ECO:0000259" key="6">
    <source>
        <dbReference type="Pfam" id="PF02765"/>
    </source>
</evidence>
<dbReference type="PANTHER" id="PTHR14513:SF0">
    <property type="entry name" value="PROTECTION OF TELOMERES PROTEIN 1"/>
    <property type="match status" value="1"/>
</dbReference>
<dbReference type="InterPro" id="IPR028389">
    <property type="entry name" value="POT1"/>
</dbReference>
<sequence>MSVLHRAHDIREFMTLDPIVPLSTAVFPIDISDQGPHETNLSWSSIVLIAVDATDRWSQNQIEIEIQCKQSVINKIPPLIGHCVLYVDGLSYSRGRIICTPATSTITVKLFSDIRSNHPGQDLHNLSPTNVVEEDLPLLKFLVCGKKRWDQICNDRVQVNCNAVGSIIKWDTARPTLGTDYKITLQAQDASLDSNEVVVVNMFQPPAVLPQIRRQNDIILIQNGRLQTFNNKVQVIIDKSANWMIFSICDDNEKPYQQSSASVDTILSDHHLFCIRHLRREYRKLNLPEGHRNHPPQQNEASENINDKSNTMNHTRSKEPLKISRTIHEPKRVELIKSVLNHHEDFYKFYCRLRVTGVEPTSLEQFCIQYCYRCQKSTDGFVTCLLCGPSGNVGWIWSFSLICQDATGEINLHCMQNDATAFLNGIPASDLKGNQIACSALKDALAVMMKPNTVLECCVKSAVKGPTRTRIYQLFDTILNIP</sequence>
<dbReference type="GO" id="GO:0000783">
    <property type="term" value="C:nuclear telomere cap complex"/>
    <property type="evidence" value="ECO:0007669"/>
    <property type="project" value="TreeGrafter"/>
</dbReference>
<protein>
    <recommendedName>
        <fullName evidence="6">Telomeric single stranded DNA binding POT1/Cdc13 domain-containing protein</fullName>
    </recommendedName>
</protein>
<organism evidence="7">
    <name type="scientific">Spongospora subterranea</name>
    <dbReference type="NCBI Taxonomy" id="70186"/>
    <lineage>
        <taxon>Eukaryota</taxon>
        <taxon>Sar</taxon>
        <taxon>Rhizaria</taxon>
        <taxon>Endomyxa</taxon>
        <taxon>Phytomyxea</taxon>
        <taxon>Plasmodiophorida</taxon>
        <taxon>Plasmodiophoridae</taxon>
        <taxon>Spongospora</taxon>
    </lineage>
</organism>
<evidence type="ECO:0000256" key="3">
    <source>
        <dbReference type="ARBA" id="ARBA00022895"/>
    </source>
</evidence>
<proteinExistence type="predicted"/>
<keyword evidence="3" id="KW-0779">Telomere</keyword>
<feature type="domain" description="Telomeric single stranded DNA binding POT1/Cdc13" evidence="6">
    <location>
        <begin position="164"/>
        <end position="264"/>
    </location>
</feature>